<evidence type="ECO:0000256" key="1">
    <source>
        <dbReference type="SAM" id="Phobius"/>
    </source>
</evidence>
<evidence type="ECO:0008006" key="4">
    <source>
        <dbReference type="Google" id="ProtNLM"/>
    </source>
</evidence>
<comment type="caution">
    <text evidence="2">The sequence shown here is derived from an EMBL/GenBank/DDBJ whole genome shotgun (WGS) entry which is preliminary data.</text>
</comment>
<keyword evidence="1" id="KW-0812">Transmembrane</keyword>
<evidence type="ECO:0000313" key="2">
    <source>
        <dbReference type="EMBL" id="GFR68720.1"/>
    </source>
</evidence>
<organism evidence="2 3">
    <name type="scientific">Elysia marginata</name>
    <dbReference type="NCBI Taxonomy" id="1093978"/>
    <lineage>
        <taxon>Eukaryota</taxon>
        <taxon>Metazoa</taxon>
        <taxon>Spiralia</taxon>
        <taxon>Lophotrochozoa</taxon>
        <taxon>Mollusca</taxon>
        <taxon>Gastropoda</taxon>
        <taxon>Heterobranchia</taxon>
        <taxon>Euthyneura</taxon>
        <taxon>Panpulmonata</taxon>
        <taxon>Sacoglossa</taxon>
        <taxon>Placobranchoidea</taxon>
        <taxon>Plakobranchidae</taxon>
        <taxon>Elysia</taxon>
    </lineage>
</organism>
<protein>
    <recommendedName>
        <fullName evidence="4">Reverse transcriptase domain-containing protein</fullName>
    </recommendedName>
</protein>
<proteinExistence type="predicted"/>
<dbReference type="EMBL" id="BMAT01000575">
    <property type="protein sequence ID" value="GFR68720.1"/>
    <property type="molecule type" value="Genomic_DNA"/>
</dbReference>
<gene>
    <name evidence="2" type="ORF">ElyMa_000284100</name>
</gene>
<keyword evidence="1" id="KW-1133">Transmembrane helix</keyword>
<name>A0AAV4F8Q2_9GAST</name>
<feature type="transmembrane region" description="Helical" evidence="1">
    <location>
        <begin position="53"/>
        <end position="82"/>
    </location>
</feature>
<sequence length="83" mass="8596">MYRNNTKTRVATPDGETQLFDISAGVIQGDTLAPFLFMIVLDLTVRKALADAAAAAIEVVDVVVAAVVVTAAVVVAVIVVVVV</sequence>
<keyword evidence="1" id="KW-0472">Membrane</keyword>
<keyword evidence="3" id="KW-1185">Reference proteome</keyword>
<reference evidence="2 3" key="1">
    <citation type="journal article" date="2021" name="Elife">
        <title>Chloroplast acquisition without the gene transfer in kleptoplastic sea slugs, Plakobranchus ocellatus.</title>
        <authorList>
            <person name="Maeda T."/>
            <person name="Takahashi S."/>
            <person name="Yoshida T."/>
            <person name="Shimamura S."/>
            <person name="Takaki Y."/>
            <person name="Nagai Y."/>
            <person name="Toyoda A."/>
            <person name="Suzuki Y."/>
            <person name="Arimoto A."/>
            <person name="Ishii H."/>
            <person name="Satoh N."/>
            <person name="Nishiyama T."/>
            <person name="Hasebe M."/>
            <person name="Maruyama T."/>
            <person name="Minagawa J."/>
            <person name="Obokata J."/>
            <person name="Shigenobu S."/>
        </authorList>
    </citation>
    <scope>NUCLEOTIDE SEQUENCE [LARGE SCALE GENOMIC DNA]</scope>
</reference>
<evidence type="ECO:0000313" key="3">
    <source>
        <dbReference type="Proteomes" id="UP000762676"/>
    </source>
</evidence>
<accession>A0AAV4F8Q2</accession>
<dbReference type="AlphaFoldDB" id="A0AAV4F8Q2"/>
<dbReference type="Proteomes" id="UP000762676">
    <property type="component" value="Unassembled WGS sequence"/>
</dbReference>